<accession>A0A4V5N5R5</accession>
<dbReference type="PRINTS" id="PR00792">
    <property type="entry name" value="PEPSIN"/>
</dbReference>
<dbReference type="InterPro" id="IPR034164">
    <property type="entry name" value="Pepsin-like_dom"/>
</dbReference>
<dbReference type="PROSITE" id="PS51767">
    <property type="entry name" value="PEPTIDASE_A1"/>
    <property type="match status" value="1"/>
</dbReference>
<dbReference type="OrthoDB" id="4074350at2759"/>
<dbReference type="InterPro" id="IPR001461">
    <property type="entry name" value="Aspartic_peptidase_A1"/>
</dbReference>
<name>A0A4V5N5R5_9PEZI</name>
<feature type="transmembrane region" description="Helical" evidence="3">
    <location>
        <begin position="418"/>
        <end position="442"/>
    </location>
</feature>
<dbReference type="InterPro" id="IPR021109">
    <property type="entry name" value="Peptidase_aspartic_dom_sf"/>
</dbReference>
<feature type="region of interest" description="Disordered" evidence="2">
    <location>
        <begin position="486"/>
        <end position="545"/>
    </location>
</feature>
<evidence type="ECO:0000313" key="5">
    <source>
        <dbReference type="EMBL" id="TKA32929.1"/>
    </source>
</evidence>
<keyword evidence="3" id="KW-0812">Transmembrane</keyword>
<dbReference type="EMBL" id="NAJL01000004">
    <property type="protein sequence ID" value="TKA32929.1"/>
    <property type="molecule type" value="Genomic_DNA"/>
</dbReference>
<dbReference type="GO" id="GO:0004190">
    <property type="term" value="F:aspartic-type endopeptidase activity"/>
    <property type="evidence" value="ECO:0007669"/>
    <property type="project" value="InterPro"/>
</dbReference>
<dbReference type="Proteomes" id="UP000308549">
    <property type="component" value="Unassembled WGS sequence"/>
</dbReference>
<evidence type="ECO:0000313" key="6">
    <source>
        <dbReference type="Proteomes" id="UP000308549"/>
    </source>
</evidence>
<dbReference type="AlphaFoldDB" id="A0A4V5N5R5"/>
<organism evidence="5 6">
    <name type="scientific">Salinomyces thailandicus</name>
    <dbReference type="NCBI Taxonomy" id="706561"/>
    <lineage>
        <taxon>Eukaryota</taxon>
        <taxon>Fungi</taxon>
        <taxon>Dikarya</taxon>
        <taxon>Ascomycota</taxon>
        <taxon>Pezizomycotina</taxon>
        <taxon>Dothideomycetes</taxon>
        <taxon>Dothideomycetidae</taxon>
        <taxon>Mycosphaerellales</taxon>
        <taxon>Teratosphaeriaceae</taxon>
        <taxon>Salinomyces</taxon>
    </lineage>
</organism>
<dbReference type="PANTHER" id="PTHR47966">
    <property type="entry name" value="BETA-SITE APP-CLEAVING ENZYME, ISOFORM A-RELATED"/>
    <property type="match status" value="1"/>
</dbReference>
<keyword evidence="3" id="KW-1133">Transmembrane helix</keyword>
<dbReference type="Gene3D" id="2.40.70.10">
    <property type="entry name" value="Acid Proteases"/>
    <property type="match status" value="2"/>
</dbReference>
<dbReference type="InterPro" id="IPR033121">
    <property type="entry name" value="PEPTIDASE_A1"/>
</dbReference>
<dbReference type="Pfam" id="PF00026">
    <property type="entry name" value="Asp"/>
    <property type="match status" value="1"/>
</dbReference>
<feature type="compositionally biased region" description="Basic and acidic residues" evidence="2">
    <location>
        <begin position="532"/>
        <end position="545"/>
    </location>
</feature>
<evidence type="ECO:0000256" key="2">
    <source>
        <dbReference type="SAM" id="MobiDB-lite"/>
    </source>
</evidence>
<dbReference type="GO" id="GO:0000324">
    <property type="term" value="C:fungal-type vacuole"/>
    <property type="evidence" value="ECO:0007669"/>
    <property type="project" value="TreeGrafter"/>
</dbReference>
<dbReference type="CDD" id="cd05471">
    <property type="entry name" value="pepsin_like"/>
    <property type="match status" value="1"/>
</dbReference>
<dbReference type="SUPFAM" id="SSF50630">
    <property type="entry name" value="Acid proteases"/>
    <property type="match status" value="1"/>
</dbReference>
<keyword evidence="3" id="KW-0472">Membrane</keyword>
<comment type="caution">
    <text evidence="5">The sequence shown here is derived from an EMBL/GenBank/DDBJ whole genome shotgun (WGS) entry which is preliminary data.</text>
</comment>
<dbReference type="PANTHER" id="PTHR47966:SF51">
    <property type="entry name" value="BETA-SITE APP-CLEAVING ENZYME, ISOFORM A-RELATED"/>
    <property type="match status" value="1"/>
</dbReference>
<evidence type="ECO:0000256" key="1">
    <source>
        <dbReference type="ARBA" id="ARBA00007447"/>
    </source>
</evidence>
<protein>
    <recommendedName>
        <fullName evidence="4">Peptidase A1 domain-containing protein</fullName>
    </recommendedName>
</protein>
<evidence type="ECO:0000256" key="3">
    <source>
        <dbReference type="SAM" id="Phobius"/>
    </source>
</evidence>
<sequence>MSNFATPLPLELSPSWTFDGDDGSWSSFALTVGSPAQSFRVFPSTSGSEVWLPLPQGCQGILSGVGDCGDLRGVNAINGTASSGFQTNVSSTWDLIGIYDLAAEQNLFDNISGQYGLDRVSLELLTESNNNSSATVDAQTVAGFASGDLWLGSLGLGTAQANFTVQNENVPSLLETLKTQNLSTSLTVGYAAGAAYASPADYGSLILGGYDQSRNDDNITISLGGADNQTLGVSVQNILAENTIDGTVSLFQQPAPLIATIDSTTSQLWLPQSLCDLFASAFGLTYDSVTGLYLVNDTIHNQLQQSNPTITFTIGPNTTETDSINTNIVFHYAAFDLQAGIPIYNSSTNYFPLRVAANESQYTLGRAFLQEAYIFVDWERQGLTIGQVVHQNTTKNIVPVLPPSNNGGGGGEALSSGAIAGIAVGASVGIVSAVGILLFCILGSRRRRRRMAEDDADQKPEIETADAYMAESKSDAYLTELDSKHVRPQHELMSEQVHELAEENKRSEMMGTPLAEMADQPVGSELEDSSDFADKKKQHEVFELP</sequence>
<reference evidence="5 6" key="1">
    <citation type="submission" date="2017-03" db="EMBL/GenBank/DDBJ databases">
        <title>Genomes of endolithic fungi from Antarctica.</title>
        <authorList>
            <person name="Coleine C."/>
            <person name="Masonjones S."/>
            <person name="Stajich J.E."/>
        </authorList>
    </citation>
    <scope>NUCLEOTIDE SEQUENCE [LARGE SCALE GENOMIC DNA]</scope>
    <source>
        <strain evidence="5 6">CCFEE 6315</strain>
    </source>
</reference>
<feature type="compositionally biased region" description="Basic and acidic residues" evidence="2">
    <location>
        <begin position="486"/>
        <end position="508"/>
    </location>
</feature>
<proteinExistence type="inferred from homology"/>
<comment type="similarity">
    <text evidence="1">Belongs to the peptidase A1 family.</text>
</comment>
<keyword evidence="6" id="KW-1185">Reference proteome</keyword>
<dbReference type="GO" id="GO:0006508">
    <property type="term" value="P:proteolysis"/>
    <property type="evidence" value="ECO:0007669"/>
    <property type="project" value="InterPro"/>
</dbReference>
<gene>
    <name evidence="5" type="ORF">B0A50_01155</name>
</gene>
<feature type="domain" description="Peptidase A1" evidence="4">
    <location>
        <begin position="26"/>
        <end position="386"/>
    </location>
</feature>
<evidence type="ECO:0000259" key="4">
    <source>
        <dbReference type="PROSITE" id="PS51767"/>
    </source>
</evidence>